<name>A0A2G3ALZ0_CAPAN</name>
<dbReference type="Gramene" id="PHT95251">
    <property type="protein sequence ID" value="PHT95251"/>
    <property type="gene ID" value="T459_03133"/>
</dbReference>
<dbReference type="GO" id="GO:0003677">
    <property type="term" value="F:DNA binding"/>
    <property type="evidence" value="ECO:0007669"/>
    <property type="project" value="UniProtKB-KW"/>
</dbReference>
<evidence type="ECO:0000313" key="8">
    <source>
        <dbReference type="Proteomes" id="UP000222542"/>
    </source>
</evidence>
<evidence type="ECO:0000256" key="3">
    <source>
        <dbReference type="ARBA" id="ARBA00023125"/>
    </source>
</evidence>
<keyword evidence="4" id="KW-0804">Transcription</keyword>
<dbReference type="InterPro" id="IPR036879">
    <property type="entry name" value="TF_MADSbox_sf"/>
</dbReference>
<proteinExistence type="predicted"/>
<evidence type="ECO:0000256" key="2">
    <source>
        <dbReference type="ARBA" id="ARBA00023015"/>
    </source>
</evidence>
<evidence type="ECO:0000256" key="4">
    <source>
        <dbReference type="ARBA" id="ARBA00023163"/>
    </source>
</evidence>
<evidence type="ECO:0000259" key="6">
    <source>
        <dbReference type="PROSITE" id="PS50066"/>
    </source>
</evidence>
<reference evidence="7 8" key="1">
    <citation type="journal article" date="2014" name="Nat. Genet.">
        <title>Genome sequence of the hot pepper provides insights into the evolution of pungency in Capsicum species.</title>
        <authorList>
            <person name="Kim S."/>
            <person name="Park M."/>
            <person name="Yeom S.I."/>
            <person name="Kim Y.M."/>
            <person name="Lee J.M."/>
            <person name="Lee H.A."/>
            <person name="Seo E."/>
            <person name="Choi J."/>
            <person name="Cheong K."/>
            <person name="Kim K.T."/>
            <person name="Jung K."/>
            <person name="Lee G.W."/>
            <person name="Oh S.K."/>
            <person name="Bae C."/>
            <person name="Kim S.B."/>
            <person name="Lee H.Y."/>
            <person name="Kim S.Y."/>
            <person name="Kim M.S."/>
            <person name="Kang B.C."/>
            <person name="Jo Y.D."/>
            <person name="Yang H.B."/>
            <person name="Jeong H.J."/>
            <person name="Kang W.H."/>
            <person name="Kwon J.K."/>
            <person name="Shin C."/>
            <person name="Lim J.Y."/>
            <person name="Park J.H."/>
            <person name="Huh J.H."/>
            <person name="Kim J.S."/>
            <person name="Kim B.D."/>
            <person name="Cohen O."/>
            <person name="Paran I."/>
            <person name="Suh M.C."/>
            <person name="Lee S.B."/>
            <person name="Kim Y.K."/>
            <person name="Shin Y."/>
            <person name="Noh S.J."/>
            <person name="Park J."/>
            <person name="Seo Y.S."/>
            <person name="Kwon S.Y."/>
            <person name="Kim H.A."/>
            <person name="Park J.M."/>
            <person name="Kim H.J."/>
            <person name="Choi S.B."/>
            <person name="Bosland P.W."/>
            <person name="Reeves G."/>
            <person name="Jo S.H."/>
            <person name="Lee B.W."/>
            <person name="Cho H.T."/>
            <person name="Choi H.S."/>
            <person name="Lee M.S."/>
            <person name="Yu Y."/>
            <person name="Do Choi Y."/>
            <person name="Park B.S."/>
            <person name="van Deynze A."/>
            <person name="Ashrafi H."/>
            <person name="Hill T."/>
            <person name="Kim W.T."/>
            <person name="Pai H.S."/>
            <person name="Ahn H.K."/>
            <person name="Yeam I."/>
            <person name="Giovannoni J.J."/>
            <person name="Rose J.K."/>
            <person name="Sorensen I."/>
            <person name="Lee S.J."/>
            <person name="Kim R.W."/>
            <person name="Choi I.Y."/>
            <person name="Choi B.S."/>
            <person name="Lim J.S."/>
            <person name="Lee Y.H."/>
            <person name="Choi D."/>
        </authorList>
    </citation>
    <scope>NUCLEOTIDE SEQUENCE [LARGE SCALE GENOMIC DNA]</scope>
    <source>
        <strain evidence="8">cv. CM334</strain>
    </source>
</reference>
<accession>A0A2G3ALZ0</accession>
<dbReference type="EMBL" id="AYRZ02000001">
    <property type="protein sequence ID" value="PHT95251.1"/>
    <property type="molecule type" value="Genomic_DNA"/>
</dbReference>
<evidence type="ECO:0000256" key="1">
    <source>
        <dbReference type="ARBA" id="ARBA00004123"/>
    </source>
</evidence>
<gene>
    <name evidence="7" type="ORF">T459_03133</name>
</gene>
<dbReference type="STRING" id="4072.A0A2G3ALZ0"/>
<dbReference type="GO" id="GO:0005634">
    <property type="term" value="C:nucleus"/>
    <property type="evidence" value="ECO:0007669"/>
    <property type="project" value="UniProtKB-SubCell"/>
</dbReference>
<organism evidence="7 8">
    <name type="scientific">Capsicum annuum</name>
    <name type="common">Capsicum pepper</name>
    <dbReference type="NCBI Taxonomy" id="4072"/>
    <lineage>
        <taxon>Eukaryota</taxon>
        <taxon>Viridiplantae</taxon>
        <taxon>Streptophyta</taxon>
        <taxon>Embryophyta</taxon>
        <taxon>Tracheophyta</taxon>
        <taxon>Spermatophyta</taxon>
        <taxon>Magnoliopsida</taxon>
        <taxon>eudicotyledons</taxon>
        <taxon>Gunneridae</taxon>
        <taxon>Pentapetalae</taxon>
        <taxon>asterids</taxon>
        <taxon>lamiids</taxon>
        <taxon>Solanales</taxon>
        <taxon>Solanaceae</taxon>
        <taxon>Solanoideae</taxon>
        <taxon>Capsiceae</taxon>
        <taxon>Capsicum</taxon>
    </lineage>
</organism>
<evidence type="ECO:0000313" key="7">
    <source>
        <dbReference type="EMBL" id="PHT95251.1"/>
    </source>
</evidence>
<dbReference type="SUPFAM" id="SSF55455">
    <property type="entry name" value="SRF-like"/>
    <property type="match status" value="1"/>
</dbReference>
<evidence type="ECO:0000256" key="5">
    <source>
        <dbReference type="ARBA" id="ARBA00023242"/>
    </source>
</evidence>
<reference evidence="7 8" key="2">
    <citation type="journal article" date="2017" name="Genome Biol.">
        <title>New reference genome sequences of hot pepper reveal the massive evolution of plant disease-resistance genes by retroduplication.</title>
        <authorList>
            <person name="Kim S."/>
            <person name="Park J."/>
            <person name="Yeom S.I."/>
            <person name="Kim Y.M."/>
            <person name="Seo E."/>
            <person name="Kim K.T."/>
            <person name="Kim M.S."/>
            <person name="Lee J.M."/>
            <person name="Cheong K."/>
            <person name="Shin H.S."/>
            <person name="Kim S.B."/>
            <person name="Han K."/>
            <person name="Lee J."/>
            <person name="Park M."/>
            <person name="Lee H.A."/>
            <person name="Lee H.Y."/>
            <person name="Lee Y."/>
            <person name="Oh S."/>
            <person name="Lee J.H."/>
            <person name="Choi E."/>
            <person name="Choi E."/>
            <person name="Lee S.E."/>
            <person name="Jeon J."/>
            <person name="Kim H."/>
            <person name="Choi G."/>
            <person name="Song H."/>
            <person name="Lee J."/>
            <person name="Lee S.C."/>
            <person name="Kwon J.K."/>
            <person name="Lee H.Y."/>
            <person name="Koo N."/>
            <person name="Hong Y."/>
            <person name="Kim R.W."/>
            <person name="Kang W.H."/>
            <person name="Huh J.H."/>
            <person name="Kang B.C."/>
            <person name="Yang T.J."/>
            <person name="Lee Y.H."/>
            <person name="Bennetzen J.L."/>
            <person name="Choi D."/>
        </authorList>
    </citation>
    <scope>NUCLEOTIDE SEQUENCE [LARGE SCALE GENOMIC DNA]</scope>
    <source>
        <strain evidence="8">cv. CM334</strain>
    </source>
</reference>
<dbReference type="GO" id="GO:0046983">
    <property type="term" value="F:protein dimerization activity"/>
    <property type="evidence" value="ECO:0007669"/>
    <property type="project" value="InterPro"/>
</dbReference>
<keyword evidence="3" id="KW-0238">DNA-binding</keyword>
<keyword evidence="8" id="KW-1185">Reference proteome</keyword>
<keyword evidence="5" id="KW-0539">Nucleus</keyword>
<comment type="subcellular location">
    <subcellularLocation>
        <location evidence="1">Nucleus</location>
    </subcellularLocation>
</comment>
<protein>
    <recommendedName>
        <fullName evidence="6">MADS-box domain-containing protein</fullName>
    </recommendedName>
</protein>
<feature type="domain" description="MADS-box" evidence="6">
    <location>
        <begin position="1"/>
        <end position="21"/>
    </location>
</feature>
<sequence length="185" mass="20321">MKKAHELNTLCGVEIAAVIYSPYSNGPVVFPHYEDTLNTFRKFKSLPTLVQSKSVVTREEFTKVKEITNTNTKNEVLKEKVLPIDREGSTSNASQAVVGPVVPAAPPQMVPTVDPSRVPHRRAPIVAPPLPSTTMAYEVSASVFPVMIPQMDSSMYIPSVDLSLLMNDYQKYSVDGFPQSPALTE</sequence>
<dbReference type="PROSITE" id="PS50066">
    <property type="entry name" value="MADS_BOX_2"/>
    <property type="match status" value="1"/>
</dbReference>
<dbReference type="Pfam" id="PF00319">
    <property type="entry name" value="SRF-TF"/>
    <property type="match status" value="1"/>
</dbReference>
<dbReference type="Gene3D" id="3.40.1810.10">
    <property type="entry name" value="Transcription factor, MADS-box"/>
    <property type="match status" value="1"/>
</dbReference>
<dbReference type="Proteomes" id="UP000222542">
    <property type="component" value="Unassembled WGS sequence"/>
</dbReference>
<comment type="caution">
    <text evidence="7">The sequence shown here is derived from an EMBL/GenBank/DDBJ whole genome shotgun (WGS) entry which is preliminary data.</text>
</comment>
<keyword evidence="2" id="KW-0805">Transcription regulation</keyword>
<dbReference type="InterPro" id="IPR002100">
    <property type="entry name" value="TF_MADSbox"/>
</dbReference>
<dbReference type="AlphaFoldDB" id="A0A2G3ALZ0"/>